<dbReference type="OrthoDB" id="5567958at2"/>
<dbReference type="InterPro" id="IPR053841">
    <property type="entry name" value="MksE"/>
</dbReference>
<keyword evidence="3" id="KW-1185">Reference proteome</keyword>
<evidence type="ECO:0000313" key="2">
    <source>
        <dbReference type="EMBL" id="TDQ41813.1"/>
    </source>
</evidence>
<evidence type="ECO:0008006" key="4">
    <source>
        <dbReference type="Google" id="ProtNLM"/>
    </source>
</evidence>
<protein>
    <recommendedName>
        <fullName evidence="4">DUF4194 domain-containing protein</fullName>
    </recommendedName>
</protein>
<feature type="compositionally biased region" description="Acidic residues" evidence="1">
    <location>
        <begin position="189"/>
        <end position="204"/>
    </location>
</feature>
<accession>A0A4R6U9X8</accession>
<reference evidence="2 3" key="1">
    <citation type="submission" date="2019-03" db="EMBL/GenBank/DDBJ databases">
        <title>Genomic Encyclopedia of Type Strains, Phase IV (KMG-IV): sequencing the most valuable type-strain genomes for metagenomic binning, comparative biology and taxonomic classification.</title>
        <authorList>
            <person name="Goeker M."/>
        </authorList>
    </citation>
    <scope>NUCLEOTIDE SEQUENCE [LARGE SCALE GENOMIC DNA]</scope>
    <source>
        <strain evidence="2 3">DSM 19605</strain>
    </source>
</reference>
<dbReference type="AlphaFoldDB" id="A0A4R6U9X8"/>
<dbReference type="RefSeq" id="WP_133598215.1">
    <property type="nucleotide sequence ID" value="NZ_SNYL01000011.1"/>
</dbReference>
<name>A0A4R6U9X8_9BURK</name>
<feature type="region of interest" description="Disordered" evidence="1">
    <location>
        <begin position="185"/>
        <end position="204"/>
    </location>
</feature>
<comment type="caution">
    <text evidence="2">The sequence shown here is derived from an EMBL/GenBank/DDBJ whole genome shotgun (WGS) entry which is preliminary data.</text>
</comment>
<evidence type="ECO:0000256" key="1">
    <source>
        <dbReference type="SAM" id="MobiDB-lite"/>
    </source>
</evidence>
<evidence type="ECO:0000313" key="3">
    <source>
        <dbReference type="Proteomes" id="UP000295510"/>
    </source>
</evidence>
<dbReference type="Pfam" id="PF21980">
    <property type="entry name" value="MksE"/>
    <property type="match status" value="1"/>
</dbReference>
<sequence length="204" mass="22527">MTTPQPLASALSQMPALAELFRLFLSGKHLNRMAEPALWAELEQHEASYVGLFAALGFELRLDARGFAWFHHSEANSHIGKTSRQLALLFMAIFDAQANAGKALQRFTDWLIDSAWLAEVYKQQQDLLDAEGLNPDALVELLGRACNLGFAVAEPAGWRLLPAVCRYLDHFESLALTAKTDGDVTNMPAEEDWAADAPDDEENA</sequence>
<organism evidence="2 3">
    <name type="scientific">Tepidicella xavieri</name>
    <dbReference type="NCBI Taxonomy" id="360241"/>
    <lineage>
        <taxon>Bacteria</taxon>
        <taxon>Pseudomonadati</taxon>
        <taxon>Pseudomonadota</taxon>
        <taxon>Betaproteobacteria</taxon>
        <taxon>Burkholderiales</taxon>
        <taxon>Tepidicella</taxon>
    </lineage>
</organism>
<proteinExistence type="predicted"/>
<dbReference type="EMBL" id="SNYL01000011">
    <property type="protein sequence ID" value="TDQ41813.1"/>
    <property type="molecule type" value="Genomic_DNA"/>
</dbReference>
<gene>
    <name evidence="2" type="ORF">DFR43_11168</name>
</gene>
<dbReference type="Proteomes" id="UP000295510">
    <property type="component" value="Unassembled WGS sequence"/>
</dbReference>